<dbReference type="Proteomes" id="UP000070444">
    <property type="component" value="Unassembled WGS sequence"/>
</dbReference>
<dbReference type="AlphaFoldDB" id="A0A137NV45"/>
<dbReference type="InterPro" id="IPR024445">
    <property type="entry name" value="Tnp_ISXO2-like"/>
</dbReference>
<keyword evidence="3" id="KW-1185">Reference proteome</keyword>
<dbReference type="PANTHER" id="PTHR47163:SF2">
    <property type="entry name" value="SI:DKEY-17M8.2"/>
    <property type="match status" value="1"/>
</dbReference>
<dbReference type="Pfam" id="PF12762">
    <property type="entry name" value="DDE_Tnp_IS1595"/>
    <property type="match status" value="1"/>
</dbReference>
<feature type="non-terminal residue" evidence="2">
    <location>
        <position position="1"/>
    </location>
</feature>
<dbReference type="PANTHER" id="PTHR47163">
    <property type="entry name" value="DDE_TNP_IS1595 DOMAIN-CONTAINING PROTEIN"/>
    <property type="match status" value="1"/>
</dbReference>
<dbReference type="STRING" id="796925.A0A137NV45"/>
<evidence type="ECO:0000313" key="3">
    <source>
        <dbReference type="Proteomes" id="UP000070444"/>
    </source>
</evidence>
<reference evidence="2 3" key="1">
    <citation type="journal article" date="2015" name="Genome Biol. Evol.">
        <title>Phylogenomic analyses indicate that early fungi evolved digesting cell walls of algal ancestors of land plants.</title>
        <authorList>
            <person name="Chang Y."/>
            <person name="Wang S."/>
            <person name="Sekimoto S."/>
            <person name="Aerts A.L."/>
            <person name="Choi C."/>
            <person name="Clum A."/>
            <person name="LaButti K.M."/>
            <person name="Lindquist E.A."/>
            <person name="Yee Ngan C."/>
            <person name="Ohm R.A."/>
            <person name="Salamov A.A."/>
            <person name="Grigoriev I.V."/>
            <person name="Spatafora J.W."/>
            <person name="Berbee M.L."/>
        </authorList>
    </citation>
    <scope>NUCLEOTIDE SEQUENCE [LARGE SCALE GENOMIC DNA]</scope>
    <source>
        <strain evidence="2 3">NRRL 28638</strain>
    </source>
</reference>
<protein>
    <recommendedName>
        <fullName evidence="1">ISXO2-like transposase domain-containing protein</fullName>
    </recommendedName>
</protein>
<gene>
    <name evidence="2" type="ORF">CONCODRAFT_20139</name>
</gene>
<feature type="non-terminal residue" evidence="2">
    <location>
        <position position="93"/>
    </location>
</feature>
<dbReference type="InterPro" id="IPR053164">
    <property type="entry name" value="IS1016-like_transposase"/>
</dbReference>
<dbReference type="OrthoDB" id="2192452at2759"/>
<evidence type="ECO:0000259" key="1">
    <source>
        <dbReference type="Pfam" id="PF12762"/>
    </source>
</evidence>
<accession>A0A137NV45</accession>
<proteinExistence type="predicted"/>
<dbReference type="EMBL" id="KQ964703">
    <property type="protein sequence ID" value="KXN66636.1"/>
    <property type="molecule type" value="Genomic_DNA"/>
</dbReference>
<feature type="domain" description="ISXO2-like transposase" evidence="1">
    <location>
        <begin position="16"/>
        <end position="93"/>
    </location>
</feature>
<sequence>HPRPVWVFGGIVRGSRPITFFCHTIKDKKKDTLIPSIEKHILKGTKIYSDGLATYRAYIEAAGYEWDWVNHSIAYVKGDCHTQSIEGFWSQLK</sequence>
<organism evidence="2 3">
    <name type="scientific">Conidiobolus coronatus (strain ATCC 28846 / CBS 209.66 / NRRL 28638)</name>
    <name type="common">Delacroixia coronata</name>
    <dbReference type="NCBI Taxonomy" id="796925"/>
    <lineage>
        <taxon>Eukaryota</taxon>
        <taxon>Fungi</taxon>
        <taxon>Fungi incertae sedis</taxon>
        <taxon>Zoopagomycota</taxon>
        <taxon>Entomophthoromycotina</taxon>
        <taxon>Entomophthoromycetes</taxon>
        <taxon>Entomophthorales</taxon>
        <taxon>Ancylistaceae</taxon>
        <taxon>Conidiobolus</taxon>
    </lineage>
</organism>
<evidence type="ECO:0000313" key="2">
    <source>
        <dbReference type="EMBL" id="KXN66636.1"/>
    </source>
</evidence>
<name>A0A137NV45_CONC2</name>